<keyword evidence="3" id="KW-1185">Reference proteome</keyword>
<evidence type="ECO:0000313" key="4">
    <source>
        <dbReference type="RefSeq" id="XP_028134305.1"/>
    </source>
</evidence>
<reference evidence="4 5" key="1">
    <citation type="submission" date="2025-04" db="UniProtKB">
        <authorList>
            <consortium name="RefSeq"/>
        </authorList>
    </citation>
    <scope>IDENTIFICATION</scope>
    <source>
        <tissue evidence="4 5">Whole insect</tissue>
    </source>
</reference>
<feature type="region of interest" description="Disordered" evidence="1">
    <location>
        <begin position="65"/>
        <end position="138"/>
    </location>
</feature>
<feature type="region of interest" description="Disordered" evidence="1">
    <location>
        <begin position="192"/>
        <end position="228"/>
    </location>
</feature>
<evidence type="ECO:0000313" key="5">
    <source>
        <dbReference type="RefSeq" id="XP_028134306.1"/>
    </source>
</evidence>
<dbReference type="AlphaFoldDB" id="A0A6P7FEY0"/>
<dbReference type="OrthoDB" id="10576621at2759"/>
<dbReference type="EnsemblMetazoa" id="XM_028278505.2">
    <property type="protein sequence ID" value="XP_028134306.1"/>
    <property type="gene ID" value="LOC114329414"/>
</dbReference>
<evidence type="ECO:0000256" key="1">
    <source>
        <dbReference type="SAM" id="MobiDB-lite"/>
    </source>
</evidence>
<proteinExistence type="predicted"/>
<feature type="compositionally biased region" description="Acidic residues" evidence="1">
    <location>
        <begin position="111"/>
        <end position="131"/>
    </location>
</feature>
<organism evidence="5">
    <name type="scientific">Diabrotica virgifera virgifera</name>
    <name type="common">western corn rootworm</name>
    <dbReference type="NCBI Taxonomy" id="50390"/>
    <lineage>
        <taxon>Eukaryota</taxon>
        <taxon>Metazoa</taxon>
        <taxon>Ecdysozoa</taxon>
        <taxon>Arthropoda</taxon>
        <taxon>Hexapoda</taxon>
        <taxon>Insecta</taxon>
        <taxon>Pterygota</taxon>
        <taxon>Neoptera</taxon>
        <taxon>Endopterygota</taxon>
        <taxon>Coleoptera</taxon>
        <taxon>Polyphaga</taxon>
        <taxon>Cucujiformia</taxon>
        <taxon>Chrysomeloidea</taxon>
        <taxon>Chrysomelidae</taxon>
        <taxon>Galerucinae</taxon>
        <taxon>Diabroticina</taxon>
        <taxon>Diabroticites</taxon>
        <taxon>Diabrotica</taxon>
    </lineage>
</organism>
<evidence type="ECO:0000313" key="2">
    <source>
        <dbReference type="EnsemblMetazoa" id="XP_028134305.1"/>
    </source>
</evidence>
<gene>
    <name evidence="4 5" type="primary">LOC114329414</name>
</gene>
<reference evidence="2" key="2">
    <citation type="submission" date="2025-05" db="UniProtKB">
        <authorList>
            <consortium name="EnsemblMetazoa"/>
        </authorList>
    </citation>
    <scope>IDENTIFICATION</scope>
</reference>
<protein>
    <submittedName>
        <fullName evidence="4 5">Uncharacterized G-patch domain protein DDB_G0278987-like</fullName>
    </submittedName>
</protein>
<evidence type="ECO:0000313" key="3">
    <source>
        <dbReference type="Proteomes" id="UP001652700"/>
    </source>
</evidence>
<dbReference type="GeneID" id="114329414"/>
<dbReference type="RefSeq" id="XP_028134305.1">
    <property type="nucleotide sequence ID" value="XM_028278504.1"/>
</dbReference>
<dbReference type="Proteomes" id="UP001652700">
    <property type="component" value="Unplaced"/>
</dbReference>
<accession>A0A6P7FEY0</accession>
<dbReference type="RefSeq" id="XP_028134306.1">
    <property type="nucleotide sequence ID" value="XM_028278505.1"/>
</dbReference>
<feature type="compositionally biased region" description="Polar residues" evidence="1">
    <location>
        <begin position="218"/>
        <end position="228"/>
    </location>
</feature>
<feature type="region of interest" description="Disordered" evidence="1">
    <location>
        <begin position="1"/>
        <end position="22"/>
    </location>
</feature>
<feature type="compositionally biased region" description="Acidic residues" evidence="1">
    <location>
        <begin position="65"/>
        <end position="83"/>
    </location>
</feature>
<sequence length="228" mass="25623">MPPQFLGNPFDQGDLGPDDDFDVDDDWISFNNEAGRELGLIITDLRQVNEDVEDYFGSNDEFEFEEQGYLDAETDTVDDDVETDSNPPVDDHIETDSDPVEGYSEESQSMSEDEYEYEHEYDYEDDNDDPDASCSSSLFTMSQDSCYEYMDEVLGDPEGSRSPSLYTMSEDDDCDVLTDFFNYAAERAAAEIVHTKEDSPKVAEESPKVAEDSPKVAESNSSIDSTDC</sequence>
<name>A0A6P7FEY0_DIAVI</name>
<dbReference type="KEGG" id="dvv:114329414"/>
<dbReference type="EnsemblMetazoa" id="XM_028278504.2">
    <property type="protein sequence ID" value="XP_028134305.1"/>
    <property type="gene ID" value="LOC114329414"/>
</dbReference>
<feature type="compositionally biased region" description="Basic and acidic residues" evidence="1">
    <location>
        <begin position="193"/>
        <end position="215"/>
    </location>
</feature>